<sequence>MFDFDAENAELESRNAQLRDRVDDMMRDLREKTDNLREAQARMAAVVGEASSPDGVVTATVGANGVLNKLTLAPRAFERVTPESLARTITGVVREAAARAQEQIQEELAPLATEDEPMIDLPDLLPGAPSLADLLRIPPLEEVTENTKPAHRRPESEEDEEGYGSVYRKDGW</sequence>
<organism evidence="3 4">
    <name type="scientific">Crossiella cryophila</name>
    <dbReference type="NCBI Taxonomy" id="43355"/>
    <lineage>
        <taxon>Bacteria</taxon>
        <taxon>Bacillati</taxon>
        <taxon>Actinomycetota</taxon>
        <taxon>Actinomycetes</taxon>
        <taxon>Pseudonocardiales</taxon>
        <taxon>Pseudonocardiaceae</taxon>
        <taxon>Crossiella</taxon>
    </lineage>
</organism>
<feature type="region of interest" description="Disordered" evidence="2">
    <location>
        <begin position="140"/>
        <end position="172"/>
    </location>
</feature>
<evidence type="ECO:0000256" key="2">
    <source>
        <dbReference type="SAM" id="MobiDB-lite"/>
    </source>
</evidence>
<dbReference type="EMBL" id="JACHMH010000001">
    <property type="protein sequence ID" value="MBB4674357.1"/>
    <property type="molecule type" value="Genomic_DNA"/>
</dbReference>
<proteinExistence type="predicted"/>
<name>A0A7W7C4G6_9PSEU</name>
<dbReference type="SUPFAM" id="SSF82607">
    <property type="entry name" value="YbaB-like"/>
    <property type="match status" value="1"/>
</dbReference>
<dbReference type="AlphaFoldDB" id="A0A7W7C4G6"/>
<keyword evidence="3" id="KW-0238">DNA-binding</keyword>
<gene>
    <name evidence="3" type="ORF">HNR67_000475</name>
</gene>
<reference evidence="3 4" key="1">
    <citation type="submission" date="2020-08" db="EMBL/GenBank/DDBJ databases">
        <title>Sequencing the genomes of 1000 actinobacteria strains.</title>
        <authorList>
            <person name="Klenk H.-P."/>
        </authorList>
    </citation>
    <scope>NUCLEOTIDE SEQUENCE [LARGE SCALE GENOMIC DNA]</scope>
    <source>
        <strain evidence="3 4">DSM 44230</strain>
    </source>
</reference>
<evidence type="ECO:0000313" key="4">
    <source>
        <dbReference type="Proteomes" id="UP000533598"/>
    </source>
</evidence>
<protein>
    <submittedName>
        <fullName evidence="3">DNA-binding protein YbaB</fullName>
    </submittedName>
</protein>
<dbReference type="Proteomes" id="UP000533598">
    <property type="component" value="Unassembled WGS sequence"/>
</dbReference>
<dbReference type="RefSeq" id="WP_185000450.1">
    <property type="nucleotide sequence ID" value="NZ_BAAAUI010000059.1"/>
</dbReference>
<evidence type="ECO:0000313" key="3">
    <source>
        <dbReference type="EMBL" id="MBB4674357.1"/>
    </source>
</evidence>
<dbReference type="InterPro" id="IPR036894">
    <property type="entry name" value="YbaB-like_sf"/>
</dbReference>
<comment type="caution">
    <text evidence="3">The sequence shown here is derived from an EMBL/GenBank/DDBJ whole genome shotgun (WGS) entry which is preliminary data.</text>
</comment>
<dbReference type="InterPro" id="IPR004401">
    <property type="entry name" value="YbaB/EbfC"/>
</dbReference>
<keyword evidence="1" id="KW-0175">Coiled coil</keyword>
<dbReference type="Pfam" id="PF02575">
    <property type="entry name" value="YbaB_DNA_bd"/>
    <property type="match status" value="1"/>
</dbReference>
<evidence type="ECO:0000256" key="1">
    <source>
        <dbReference type="SAM" id="Coils"/>
    </source>
</evidence>
<dbReference type="GO" id="GO:0003677">
    <property type="term" value="F:DNA binding"/>
    <property type="evidence" value="ECO:0007669"/>
    <property type="project" value="UniProtKB-KW"/>
</dbReference>
<dbReference type="Gene3D" id="3.30.1310.10">
    <property type="entry name" value="Nucleoid-associated protein YbaB-like domain"/>
    <property type="match status" value="1"/>
</dbReference>
<keyword evidence="4" id="KW-1185">Reference proteome</keyword>
<feature type="coiled-coil region" evidence="1">
    <location>
        <begin position="1"/>
        <end position="49"/>
    </location>
</feature>
<accession>A0A7W7C4G6</accession>